<evidence type="ECO:0000313" key="1">
    <source>
        <dbReference type="EMBL" id="MEL1266376.1"/>
    </source>
</evidence>
<dbReference type="NCBIfam" id="TIGR03359">
    <property type="entry name" value="VI_chp_6"/>
    <property type="match status" value="1"/>
</dbReference>
<name>A0ABU9J625_9GAMM</name>
<keyword evidence="2" id="KW-1185">Reference proteome</keyword>
<sequence length="588" mass="67152">MSLRRMFRDELTYLRLQGREFARHNPQLARFLGEQAADPDVERLLEGFAFLTAKLRLKIEDDFEELTHSLLQLLWPNYLRPIPSMTIVRFDPIDRAITERQTIPQGSMLASVPVDGVTCQFRTCSDLQIYPLRINAVRDSHTREKSVVSIDLQTLSDQNLDAIDCDQLDLHLSGDDYTALTLYLWTARYLDEVRIVVGDEVRKLNPAHIGFPGFQPEEALLPYPRNVFDGYRILQEYFAFPRRYYFIRLNRLRSIWPAATGQAVRLEFVYSRPMPADIKVRTSDIALHCVPAVNLFSHDAEPVSLDGQASDYPVLPSGGLPHAYEVFSVDRVTGWEVKSAARPGGLTREYHDFNSFQHEIERSQGRNALYYRTRVEKKATDDGLRHRIAFVRGDETQYIGKRETISADLTCTNRDLPVVLSAGDIRIPTQGIPSYVTFTSLMQPTEPYRPVLDGSLHWTLISNLSLNYLSLLGTEPLKAVIRAYDFAALHDIQSERNSRKRLEGIRDAKTLPINTLIKGLPVRGLKTVLDLDQEAFLCEGEVYLFGTVLSHFFGLYASINSFHLLEVKNLTNNETYSWPLQRGNQPVI</sequence>
<dbReference type="PIRSF" id="PIRSF028304">
    <property type="entry name" value="UCP028304"/>
    <property type="match status" value="1"/>
</dbReference>
<reference evidence="1 2" key="1">
    <citation type="submission" date="2024-04" db="EMBL/GenBank/DDBJ databases">
        <title>Draft genome sequence of Pseudoxanthomonas putridarboris WD12.</title>
        <authorList>
            <person name="Oh J."/>
        </authorList>
    </citation>
    <scope>NUCLEOTIDE SEQUENCE [LARGE SCALE GENOMIC DNA]</scope>
    <source>
        <strain evidence="1 2">WD12</strain>
    </source>
</reference>
<gene>
    <name evidence="1" type="primary">tssF</name>
    <name evidence="1" type="ORF">AAD027_18650</name>
</gene>
<dbReference type="PANTHER" id="PTHR35565:SF1">
    <property type="entry name" value="TYPE VI SECRETION SYSTEM CONTRACTILE SHEATH LARGE SUBUNIT"/>
    <property type="match status" value="1"/>
</dbReference>
<dbReference type="Proteomes" id="UP001459204">
    <property type="component" value="Unassembled WGS sequence"/>
</dbReference>
<evidence type="ECO:0000313" key="2">
    <source>
        <dbReference type="Proteomes" id="UP001459204"/>
    </source>
</evidence>
<comment type="caution">
    <text evidence="1">The sequence shown here is derived from an EMBL/GenBank/DDBJ whole genome shotgun (WGS) entry which is preliminary data.</text>
</comment>
<dbReference type="Pfam" id="PF05947">
    <property type="entry name" value="T6SS_TssF"/>
    <property type="match status" value="1"/>
</dbReference>
<proteinExistence type="predicted"/>
<dbReference type="EMBL" id="JBBWWT010000016">
    <property type="protein sequence ID" value="MEL1266376.1"/>
    <property type="molecule type" value="Genomic_DNA"/>
</dbReference>
<dbReference type="InterPro" id="IPR010269">
    <property type="entry name" value="T6SS_TssC-like"/>
</dbReference>
<dbReference type="PANTHER" id="PTHR35565">
    <property type="entry name" value="CYTOPLASMIC PROTEIN-RELATED"/>
    <property type="match status" value="1"/>
</dbReference>
<protein>
    <submittedName>
        <fullName evidence="1">Type VI secretion system baseplate subunit TssF</fullName>
    </submittedName>
</protein>
<accession>A0ABU9J625</accession>
<dbReference type="InterPro" id="IPR010272">
    <property type="entry name" value="T6SS_TssF"/>
</dbReference>
<organism evidence="1 2">
    <name type="scientific">Pseudoxanthomonas putridarboris</name>
    <dbReference type="NCBI Taxonomy" id="752605"/>
    <lineage>
        <taxon>Bacteria</taxon>
        <taxon>Pseudomonadati</taxon>
        <taxon>Pseudomonadota</taxon>
        <taxon>Gammaproteobacteria</taxon>
        <taxon>Lysobacterales</taxon>
        <taxon>Lysobacteraceae</taxon>
        <taxon>Pseudoxanthomonas</taxon>
    </lineage>
</organism>